<dbReference type="GO" id="GO:0043041">
    <property type="term" value="P:amino acid activation for nonribosomal peptide biosynthetic process"/>
    <property type="evidence" value="ECO:0007669"/>
    <property type="project" value="TreeGrafter"/>
</dbReference>
<evidence type="ECO:0000256" key="1">
    <source>
        <dbReference type="ARBA" id="ARBA00022450"/>
    </source>
</evidence>
<reference evidence="4" key="1">
    <citation type="submission" date="2021-12" db="EMBL/GenBank/DDBJ databases">
        <authorList>
            <person name="Zaccaron A."/>
            <person name="Stergiopoulos I."/>
        </authorList>
    </citation>
    <scope>NUCLEOTIDE SEQUENCE</scope>
    <source>
        <strain evidence="4">Race5_Kim</strain>
    </source>
</reference>
<keyword evidence="2" id="KW-0597">Phosphoprotein</keyword>
<dbReference type="Pfam" id="PF00501">
    <property type="entry name" value="AMP-binding"/>
    <property type="match status" value="1"/>
</dbReference>
<name>A0A9Q8P5S8_PASFU</name>
<reference evidence="4" key="2">
    <citation type="journal article" date="2022" name="Microb. Genom.">
        <title>A chromosome-scale genome assembly of the tomato pathogen Cladosporium fulvum reveals a compartmentalized genome architecture and the presence of a dispensable chromosome.</title>
        <authorList>
            <person name="Zaccaron A.Z."/>
            <person name="Chen L.H."/>
            <person name="Samaras A."/>
            <person name="Stergiopoulos I."/>
        </authorList>
    </citation>
    <scope>NUCLEOTIDE SEQUENCE</scope>
    <source>
        <strain evidence="4">Race5_Kim</strain>
    </source>
</reference>
<feature type="domain" description="AMP-dependent synthetase/ligase" evidence="3">
    <location>
        <begin position="109"/>
        <end position="280"/>
    </location>
</feature>
<dbReference type="GO" id="GO:0005737">
    <property type="term" value="C:cytoplasm"/>
    <property type="evidence" value="ECO:0007669"/>
    <property type="project" value="TreeGrafter"/>
</dbReference>
<dbReference type="KEGG" id="ffu:CLAFUR5_03846"/>
<keyword evidence="1" id="KW-0596">Phosphopantetheine</keyword>
<evidence type="ECO:0000259" key="3">
    <source>
        <dbReference type="Pfam" id="PF00501"/>
    </source>
</evidence>
<dbReference type="InterPro" id="IPR000873">
    <property type="entry name" value="AMP-dep_synth/lig_dom"/>
</dbReference>
<keyword evidence="5" id="KW-1185">Reference proteome</keyword>
<dbReference type="PANTHER" id="PTHR45527:SF1">
    <property type="entry name" value="FATTY ACID SYNTHASE"/>
    <property type="match status" value="1"/>
</dbReference>
<dbReference type="SUPFAM" id="SSF56801">
    <property type="entry name" value="Acetyl-CoA synthetase-like"/>
    <property type="match status" value="1"/>
</dbReference>
<sequence>MLAIVKAGAAVLPLAPKDSNSRLQALIEHSECSLIVASPIQATRIKGLDLCKQSAGIQIMQIDADAIADCCRARRMPHSSSYAPIAPTLPSDLAYVLFTSGTSLHSKGMMYTEYTFDNSIQDVFGTLSAGGCIVVPSDAERANNLLEFCEVHHVNALHITPTVLRLHFAQPSTTSIQLKSLVIGGEPVRDHDLDILRQWAALCKDLRAFVAYGSTETCIDCIARQVTSSEALAPVNSIGSPISFLIWQTWLVSPLTQRLAPVGAQAELYVGGPAVARGYLPSNEVSQTGFLGFQDPFYGKSVNVEPKDQQPHIRFPHP</sequence>
<dbReference type="AlphaFoldDB" id="A0A9Q8P5S8"/>
<gene>
    <name evidence="4" type="ORF">CLAFUR5_03846</name>
</gene>
<evidence type="ECO:0000313" key="4">
    <source>
        <dbReference type="EMBL" id="UJO14430.1"/>
    </source>
</evidence>
<dbReference type="InterPro" id="IPR042099">
    <property type="entry name" value="ANL_N_sf"/>
</dbReference>
<dbReference type="RefSeq" id="XP_047758796.1">
    <property type="nucleotide sequence ID" value="XM_047902994.1"/>
</dbReference>
<dbReference type="Gene3D" id="3.40.50.12780">
    <property type="entry name" value="N-terminal domain of ligase-like"/>
    <property type="match status" value="1"/>
</dbReference>
<proteinExistence type="predicted"/>
<dbReference type="GeneID" id="71983724"/>
<dbReference type="GO" id="GO:0044550">
    <property type="term" value="P:secondary metabolite biosynthetic process"/>
    <property type="evidence" value="ECO:0007669"/>
    <property type="project" value="TreeGrafter"/>
</dbReference>
<dbReference type="EMBL" id="CP090164">
    <property type="protein sequence ID" value="UJO14430.1"/>
    <property type="molecule type" value="Genomic_DNA"/>
</dbReference>
<dbReference type="PANTHER" id="PTHR45527">
    <property type="entry name" value="NONRIBOSOMAL PEPTIDE SYNTHETASE"/>
    <property type="match status" value="1"/>
</dbReference>
<accession>A0A9Q8P5S8</accession>
<evidence type="ECO:0000256" key="2">
    <source>
        <dbReference type="ARBA" id="ARBA00022553"/>
    </source>
</evidence>
<protein>
    <submittedName>
        <fullName evidence="4">HC-toxin synthetase</fullName>
    </submittedName>
</protein>
<evidence type="ECO:0000313" key="5">
    <source>
        <dbReference type="Proteomes" id="UP000756132"/>
    </source>
</evidence>
<organism evidence="4 5">
    <name type="scientific">Passalora fulva</name>
    <name type="common">Tomato leaf mold</name>
    <name type="synonym">Cladosporium fulvum</name>
    <dbReference type="NCBI Taxonomy" id="5499"/>
    <lineage>
        <taxon>Eukaryota</taxon>
        <taxon>Fungi</taxon>
        <taxon>Dikarya</taxon>
        <taxon>Ascomycota</taxon>
        <taxon>Pezizomycotina</taxon>
        <taxon>Dothideomycetes</taxon>
        <taxon>Dothideomycetidae</taxon>
        <taxon>Mycosphaerellales</taxon>
        <taxon>Mycosphaerellaceae</taxon>
        <taxon>Fulvia</taxon>
    </lineage>
</organism>
<dbReference type="GO" id="GO:0031177">
    <property type="term" value="F:phosphopantetheine binding"/>
    <property type="evidence" value="ECO:0007669"/>
    <property type="project" value="TreeGrafter"/>
</dbReference>
<dbReference type="OrthoDB" id="416786at2759"/>
<dbReference type="Gene3D" id="3.40.50.980">
    <property type="match status" value="1"/>
</dbReference>
<dbReference type="Proteomes" id="UP000756132">
    <property type="component" value="Chromosome 2"/>
</dbReference>